<organism evidence="5 6">
    <name type="scientific">Hyphomonas atlantica</name>
    <dbReference type="NCBI Taxonomy" id="1280948"/>
    <lineage>
        <taxon>Bacteria</taxon>
        <taxon>Pseudomonadati</taxon>
        <taxon>Pseudomonadota</taxon>
        <taxon>Alphaproteobacteria</taxon>
        <taxon>Hyphomonadales</taxon>
        <taxon>Hyphomonadaceae</taxon>
        <taxon>Hyphomonas</taxon>
    </lineage>
</organism>
<evidence type="ECO:0000259" key="4">
    <source>
        <dbReference type="Pfam" id="PF08028"/>
    </source>
</evidence>
<dbReference type="PIRSF" id="PIRSF016578">
    <property type="entry name" value="HsaA"/>
    <property type="match status" value="1"/>
</dbReference>
<comment type="similarity">
    <text evidence="2">Belongs to the HpaH/HsaA monooxygenase family.</text>
</comment>
<dbReference type="SUPFAM" id="SSF56645">
    <property type="entry name" value="Acyl-CoA dehydrogenase NM domain-like"/>
    <property type="match status" value="1"/>
</dbReference>
<dbReference type="STRING" id="1280948.HY36_00770"/>
<dbReference type="EMBL" id="AWFH01000001">
    <property type="protein sequence ID" value="KCZ64935.1"/>
    <property type="molecule type" value="Genomic_DNA"/>
</dbReference>
<gene>
    <name evidence="5" type="ORF">HY36_00770</name>
</gene>
<dbReference type="GO" id="GO:0033539">
    <property type="term" value="P:fatty acid beta-oxidation using acyl-CoA dehydrogenase"/>
    <property type="evidence" value="ECO:0007669"/>
    <property type="project" value="TreeGrafter"/>
</dbReference>
<dbReference type="InterPro" id="IPR046373">
    <property type="entry name" value="Acyl-CoA_Oxase/DH_mid-dom_sf"/>
</dbReference>
<dbReference type="SUPFAM" id="SSF47203">
    <property type="entry name" value="Acyl-CoA dehydrogenase C-terminal domain-like"/>
    <property type="match status" value="1"/>
</dbReference>
<reference evidence="5 6" key="1">
    <citation type="journal article" date="2014" name="Antonie Van Leeuwenhoek">
        <title>Hyphomonas beringensis sp. nov. and Hyphomonas chukchiensis sp. nov., isolated from surface seawater of the Bering Sea and Chukchi Sea.</title>
        <authorList>
            <person name="Li C."/>
            <person name="Lai Q."/>
            <person name="Li G."/>
            <person name="Dong C."/>
            <person name="Wang J."/>
            <person name="Liao Y."/>
            <person name="Shao Z."/>
        </authorList>
    </citation>
    <scope>NUCLEOTIDE SEQUENCE [LARGE SCALE GENOMIC DNA]</scope>
    <source>
        <strain evidence="5 6">22II1-22F38</strain>
    </source>
</reference>
<evidence type="ECO:0000313" key="6">
    <source>
        <dbReference type="Proteomes" id="UP000024547"/>
    </source>
</evidence>
<proteinExistence type="inferred from homology"/>
<feature type="domain" description="Acyl-CoA dehydrogenase C-terminal" evidence="4">
    <location>
        <begin position="236"/>
        <end position="370"/>
    </location>
</feature>
<dbReference type="Gene3D" id="2.40.110.10">
    <property type="entry name" value="Butyryl-CoA Dehydrogenase, subunit A, domain 2"/>
    <property type="match status" value="1"/>
</dbReference>
<dbReference type="Pfam" id="PF08028">
    <property type="entry name" value="Acyl-CoA_dh_2"/>
    <property type="match status" value="1"/>
</dbReference>
<comment type="caution">
    <text evidence="5">The sequence shown here is derived from an EMBL/GenBank/DDBJ whole genome shotgun (WGS) entry which is preliminary data.</text>
</comment>
<evidence type="ECO:0000256" key="1">
    <source>
        <dbReference type="ARBA" id="ARBA00023002"/>
    </source>
</evidence>
<dbReference type="AlphaFoldDB" id="A0A059EBH8"/>
<dbReference type="Gene3D" id="1.10.540.10">
    <property type="entry name" value="Acyl-CoA dehydrogenase/oxidase, N-terminal domain"/>
    <property type="match status" value="1"/>
</dbReference>
<name>A0A059EBH8_9PROT</name>
<evidence type="ECO:0000259" key="3">
    <source>
        <dbReference type="Pfam" id="PF02771"/>
    </source>
</evidence>
<dbReference type="GO" id="GO:0050660">
    <property type="term" value="F:flavin adenine dinucleotide binding"/>
    <property type="evidence" value="ECO:0007669"/>
    <property type="project" value="InterPro"/>
</dbReference>
<dbReference type="OrthoDB" id="7316074at2"/>
<evidence type="ECO:0008006" key="7">
    <source>
        <dbReference type="Google" id="ProtNLM"/>
    </source>
</evidence>
<dbReference type="Pfam" id="PF02771">
    <property type="entry name" value="Acyl-CoA_dh_N"/>
    <property type="match status" value="1"/>
</dbReference>
<dbReference type="GO" id="GO:0003995">
    <property type="term" value="F:acyl-CoA dehydrogenase activity"/>
    <property type="evidence" value="ECO:0007669"/>
    <property type="project" value="TreeGrafter"/>
</dbReference>
<dbReference type="Gene3D" id="1.20.140.10">
    <property type="entry name" value="Butyryl-CoA Dehydrogenase, subunit A, domain 3"/>
    <property type="match status" value="1"/>
</dbReference>
<dbReference type="PATRIC" id="fig|1280948.3.peg.150"/>
<dbReference type="InterPro" id="IPR013786">
    <property type="entry name" value="AcylCoA_DH/ox_N"/>
</dbReference>
<dbReference type="InterPro" id="IPR013107">
    <property type="entry name" value="Acyl-CoA_DH_C"/>
</dbReference>
<evidence type="ECO:0000313" key="5">
    <source>
        <dbReference type="EMBL" id="KCZ64935.1"/>
    </source>
</evidence>
<evidence type="ECO:0000256" key="2">
    <source>
        <dbReference type="ARBA" id="ARBA00049661"/>
    </source>
</evidence>
<dbReference type="PANTHER" id="PTHR48083">
    <property type="entry name" value="MEDIUM-CHAIN SPECIFIC ACYL-COA DEHYDROGENASE, MITOCHONDRIAL-RELATED"/>
    <property type="match status" value="1"/>
</dbReference>
<dbReference type="InterPro" id="IPR009100">
    <property type="entry name" value="AcylCoA_DH/oxidase_NM_dom_sf"/>
</dbReference>
<dbReference type="eggNOG" id="COG1960">
    <property type="taxonomic scope" value="Bacteria"/>
</dbReference>
<dbReference type="Proteomes" id="UP000024547">
    <property type="component" value="Unassembled WGS sequence"/>
</dbReference>
<dbReference type="InterPro" id="IPR036250">
    <property type="entry name" value="AcylCo_DH-like_C"/>
</dbReference>
<protein>
    <recommendedName>
        <fullName evidence="7">Hydrolase</fullName>
    </recommendedName>
</protein>
<keyword evidence="6" id="KW-1185">Reference proteome</keyword>
<feature type="domain" description="Acyl-CoA dehydrogenase/oxidase N-terminal" evidence="3">
    <location>
        <begin position="18"/>
        <end position="93"/>
    </location>
</feature>
<dbReference type="InterPro" id="IPR037069">
    <property type="entry name" value="AcylCoA_DH/ox_N_sf"/>
</dbReference>
<sequence length="392" mass="42134">MFDIESYDSMMAALGALAPELAERAAEMEEVRRLPADLAEKMARAGAFRMMTPKTYGGLELSAREFVEGVERIARANASAGWCSMIACTTSMNAAYMAPDMAAEIYASPMTITGGVFAPMGRAEVEGDGYRVTGRWQWGSGSANCSWLAGGCMVFENGEMKRLPSGAPDQRMMVFPASDATLHDTWHVMGLKGTGSGDLSVDGIFVPKARSVSLVTDTPHETGPLYTFPPFGLLSLGVSAVAMGNARASLDAFKELAAGKKSQGSKKTLAERQTIQAAFAEAEAKWRAARAYMMAELDETWSVARDVKPGEGIPVERRAALRMACTHMTRTGADICRALYDLGGGAALFEASDLQRRFRDSHAMTQHIVTAPATWELTGRLLLDLPTEAGMV</sequence>
<dbReference type="InterPro" id="IPR050741">
    <property type="entry name" value="Acyl-CoA_dehydrogenase"/>
</dbReference>
<dbReference type="RefSeq" id="WP_035546935.1">
    <property type="nucleotide sequence ID" value="NZ_AWFH01000001.1"/>
</dbReference>
<accession>A0A059EBH8</accession>
<dbReference type="GO" id="GO:0005737">
    <property type="term" value="C:cytoplasm"/>
    <property type="evidence" value="ECO:0007669"/>
    <property type="project" value="TreeGrafter"/>
</dbReference>
<keyword evidence="1" id="KW-0560">Oxidoreductase</keyword>
<dbReference type="PANTHER" id="PTHR48083:SF5">
    <property type="entry name" value="NRGC PROTEIN"/>
    <property type="match status" value="1"/>
</dbReference>